<gene>
    <name evidence="4" type="ORF">GCM10010170_043640</name>
</gene>
<feature type="signal peptide" evidence="3">
    <location>
        <begin position="1"/>
        <end position="27"/>
    </location>
</feature>
<keyword evidence="5" id="KW-1185">Reference proteome</keyword>
<evidence type="ECO:0008006" key="6">
    <source>
        <dbReference type="Google" id="ProtNLM"/>
    </source>
</evidence>
<evidence type="ECO:0000313" key="4">
    <source>
        <dbReference type="EMBL" id="GAA2352667.1"/>
    </source>
</evidence>
<dbReference type="Pfam" id="PF04203">
    <property type="entry name" value="Sortase"/>
    <property type="match status" value="1"/>
</dbReference>
<keyword evidence="1" id="KW-0378">Hydrolase</keyword>
<dbReference type="Proteomes" id="UP001501444">
    <property type="component" value="Unassembled WGS sequence"/>
</dbReference>
<keyword evidence="3" id="KW-0732">Signal</keyword>
<feature type="chain" id="PRO_5045979878" description="Class E sortase" evidence="3">
    <location>
        <begin position="28"/>
        <end position="238"/>
    </location>
</feature>
<protein>
    <recommendedName>
        <fullName evidence="6">Class E sortase</fullName>
    </recommendedName>
</protein>
<dbReference type="EMBL" id="BAAARV010000032">
    <property type="protein sequence ID" value="GAA2352667.1"/>
    <property type="molecule type" value="Genomic_DNA"/>
</dbReference>
<dbReference type="RefSeq" id="WP_344614291.1">
    <property type="nucleotide sequence ID" value="NZ_BAAARV010000032.1"/>
</dbReference>
<name>A0ABN3GJ11_9ACTN</name>
<feature type="region of interest" description="Disordered" evidence="2">
    <location>
        <begin position="52"/>
        <end position="92"/>
    </location>
</feature>
<dbReference type="Gene3D" id="2.40.260.10">
    <property type="entry name" value="Sortase"/>
    <property type="match status" value="1"/>
</dbReference>
<reference evidence="4 5" key="1">
    <citation type="journal article" date="2019" name="Int. J. Syst. Evol. Microbiol.">
        <title>The Global Catalogue of Microorganisms (GCM) 10K type strain sequencing project: providing services to taxonomists for standard genome sequencing and annotation.</title>
        <authorList>
            <consortium name="The Broad Institute Genomics Platform"/>
            <consortium name="The Broad Institute Genome Sequencing Center for Infectious Disease"/>
            <person name="Wu L."/>
            <person name="Ma J."/>
        </authorList>
    </citation>
    <scope>NUCLEOTIDE SEQUENCE [LARGE SCALE GENOMIC DNA]</scope>
    <source>
        <strain evidence="4 5">JCM 3272</strain>
    </source>
</reference>
<organism evidence="4 5">
    <name type="scientific">Dactylosporangium salmoneum</name>
    <dbReference type="NCBI Taxonomy" id="53361"/>
    <lineage>
        <taxon>Bacteria</taxon>
        <taxon>Bacillati</taxon>
        <taxon>Actinomycetota</taxon>
        <taxon>Actinomycetes</taxon>
        <taxon>Micromonosporales</taxon>
        <taxon>Micromonosporaceae</taxon>
        <taxon>Dactylosporangium</taxon>
    </lineage>
</organism>
<dbReference type="InterPro" id="IPR023365">
    <property type="entry name" value="Sortase_dom-sf"/>
</dbReference>
<evidence type="ECO:0000256" key="3">
    <source>
        <dbReference type="SAM" id="SignalP"/>
    </source>
</evidence>
<dbReference type="InterPro" id="IPR005754">
    <property type="entry name" value="Sortase"/>
</dbReference>
<dbReference type="NCBIfam" id="TIGR01076">
    <property type="entry name" value="sortase_fam"/>
    <property type="match status" value="1"/>
</dbReference>
<sequence length="238" mass="25002">MGKCQDRVARAVLALAVLLLLAGLATAGTAAWTWWGRTREVHAAQQRLSRQWPAGVAQPAAGVPERAGPRRAAVPAPAPVTMPFGAPADEPRPGPAVPLARLHLPTLGVDLVVVDGADDAALRLGPGHIPGTAPIGAAGNTGIAGARYPGVFWALNRLRIGDPMVLETRDTWFVYRVVEARVVRPDEAGVLGPPPPGSSPLLTLVTCEPRLSTARRLIRQATLVRRDPHAGPRPAELA</sequence>
<dbReference type="SUPFAM" id="SSF63817">
    <property type="entry name" value="Sortase"/>
    <property type="match status" value="1"/>
</dbReference>
<dbReference type="CDD" id="cd05830">
    <property type="entry name" value="Sortase_E"/>
    <property type="match status" value="1"/>
</dbReference>
<accession>A0ABN3GJ11</accession>
<feature type="compositionally biased region" description="Low complexity" evidence="2">
    <location>
        <begin position="53"/>
        <end position="75"/>
    </location>
</feature>
<evidence type="ECO:0000313" key="5">
    <source>
        <dbReference type="Proteomes" id="UP001501444"/>
    </source>
</evidence>
<evidence type="ECO:0000256" key="2">
    <source>
        <dbReference type="SAM" id="MobiDB-lite"/>
    </source>
</evidence>
<comment type="caution">
    <text evidence="4">The sequence shown here is derived from an EMBL/GenBank/DDBJ whole genome shotgun (WGS) entry which is preliminary data.</text>
</comment>
<dbReference type="InterPro" id="IPR042003">
    <property type="entry name" value="Sortase_E"/>
</dbReference>
<proteinExistence type="predicted"/>
<evidence type="ECO:0000256" key="1">
    <source>
        <dbReference type="ARBA" id="ARBA00022801"/>
    </source>
</evidence>